<proteinExistence type="predicted"/>
<dbReference type="AlphaFoldDB" id="A0A261SHH5"/>
<feature type="domain" description="Phage tail assembly chaperone-like" evidence="1">
    <location>
        <begin position="71"/>
        <end position="125"/>
    </location>
</feature>
<sequence length="129" mass="14204">MAIMYSPSEGGFFDSQIHGDTVPRDVVPVARAKHAALLSAQGTGQRIVAGAGGQPVAVDPPAPDVPQWTRHLRSRRDALLRDSDWTQLCDVPQEIQRRWRPYRQALRDLPAQPGFPATAVFPSMPHDSD</sequence>
<dbReference type="EMBL" id="NEVL01000003">
    <property type="protein sequence ID" value="OZI36402.1"/>
    <property type="molecule type" value="Genomic_DNA"/>
</dbReference>
<accession>A0A261SHH5</accession>
<dbReference type="OrthoDB" id="5465054at2"/>
<gene>
    <name evidence="3" type="ORF">CAL27_20895</name>
    <name evidence="2" type="ORF">CEG14_15500</name>
</gene>
<protein>
    <recommendedName>
        <fullName evidence="1">Phage tail assembly chaperone-like domain-containing protein</fullName>
    </recommendedName>
</protein>
<keyword evidence="4" id="KW-1185">Reference proteome</keyword>
<evidence type="ECO:0000313" key="2">
    <source>
        <dbReference type="EMBL" id="OZI36402.1"/>
    </source>
</evidence>
<dbReference type="InterPro" id="IPR031893">
    <property type="entry name" value="Phage_tail_APC"/>
</dbReference>
<evidence type="ECO:0000313" key="3">
    <source>
        <dbReference type="EMBL" id="OZI57860.1"/>
    </source>
</evidence>
<reference evidence="2 5" key="1">
    <citation type="submission" date="2017-05" db="EMBL/GenBank/DDBJ databases">
        <title>Complete and WGS of Bordetella genogroups.</title>
        <authorList>
            <person name="Spilker T."/>
            <person name="LiPuma J."/>
        </authorList>
    </citation>
    <scope>NUCLEOTIDE SEQUENCE [LARGE SCALE GENOMIC DNA]</scope>
    <source>
        <strain evidence="2 5">AU17610</strain>
    </source>
</reference>
<dbReference type="EMBL" id="NEVR01000005">
    <property type="protein sequence ID" value="OZI57860.1"/>
    <property type="molecule type" value="Genomic_DNA"/>
</dbReference>
<comment type="caution">
    <text evidence="2">The sequence shown here is derived from an EMBL/GenBank/DDBJ whole genome shotgun (WGS) entry which is preliminary data.</text>
</comment>
<evidence type="ECO:0000313" key="5">
    <source>
        <dbReference type="Proteomes" id="UP000217005"/>
    </source>
</evidence>
<dbReference type="Gene3D" id="6.10.140.1310">
    <property type="match status" value="1"/>
</dbReference>
<reference evidence="3 4" key="2">
    <citation type="submission" date="2017-05" db="EMBL/GenBank/DDBJ databases">
        <title>Complete and WGS of Bordetella genogroups.</title>
        <authorList>
            <person name="Spilker T."/>
            <person name="Lipuma J."/>
        </authorList>
    </citation>
    <scope>NUCLEOTIDE SEQUENCE [LARGE SCALE GENOMIC DNA]</scope>
    <source>
        <strain evidence="3 4">AU9795</strain>
    </source>
</reference>
<name>A0A261SHH5_9BORD</name>
<dbReference type="Proteomes" id="UP000217005">
    <property type="component" value="Unassembled WGS sequence"/>
</dbReference>
<dbReference type="RefSeq" id="WP_094827208.1">
    <property type="nucleotide sequence ID" value="NZ_NEVL01000003.1"/>
</dbReference>
<dbReference type="Proteomes" id="UP000216354">
    <property type="component" value="Unassembled WGS sequence"/>
</dbReference>
<organism evidence="2 5">
    <name type="scientific">Bordetella genomosp. 1</name>
    <dbReference type="NCBI Taxonomy" id="1395607"/>
    <lineage>
        <taxon>Bacteria</taxon>
        <taxon>Pseudomonadati</taxon>
        <taxon>Pseudomonadota</taxon>
        <taxon>Betaproteobacteria</taxon>
        <taxon>Burkholderiales</taxon>
        <taxon>Alcaligenaceae</taxon>
        <taxon>Bordetella</taxon>
    </lineage>
</organism>
<dbReference type="Pfam" id="PF16778">
    <property type="entry name" value="Phage_tail_APC"/>
    <property type="match status" value="1"/>
</dbReference>
<evidence type="ECO:0000259" key="1">
    <source>
        <dbReference type="Pfam" id="PF16778"/>
    </source>
</evidence>
<evidence type="ECO:0000313" key="4">
    <source>
        <dbReference type="Proteomes" id="UP000216354"/>
    </source>
</evidence>